<accession>A0A4Q2KQM6</accession>
<organism evidence="3 4">
    <name type="scientific">Agromyces albus</name>
    <dbReference type="NCBI Taxonomy" id="205332"/>
    <lineage>
        <taxon>Bacteria</taxon>
        <taxon>Bacillati</taxon>
        <taxon>Actinomycetota</taxon>
        <taxon>Actinomycetes</taxon>
        <taxon>Micrococcales</taxon>
        <taxon>Microbacteriaceae</taxon>
        <taxon>Agromyces</taxon>
    </lineage>
</organism>
<sequence>MTRESWAARERAWGDHEPEPVAFTVGPWRFELRGDELADLTFDGSPVVRSVRAVARDRDWATVPATVEAVDERGDGLDLKVALRGLGADIAAAIEVRADDARFAVRLVARSRVEFLSNRFGLIVLHPPVVAGAELTIGTASGGIRDTAFPVEVSPHQPAMDIRSLAWTHDGVATTATFAGDVFEMEDQRNWTDASYKTYSTPLARPFPVAIPAGAVIEQSVEFESTRVEPRRVTDAAAGADRVIEFDETDHHVPALTLGASTVPDAAFSADGVPAGVTGLLVELDTRSSSWRAALDRAAVEAGGLPLDVRITADDPAAVHEAVAAAAASGAVSRIGVFGGRGHVTEPELWEALTDAARTSLPEAELIGGARSHFTELNRQHHELPADLQGITFAMTPQMHATERAQLVESIAMQATVVRDAVRIADGRPVHVGPMTLRSRFNAVATSGGGARIATAALAEGYGAELVEGATDPRQASVALEAWTVASFAAICKGAVAGAGAGTATGTGSVASVDYFETVGPRGIRDAAGPFPVARAIEEIASIAGTRLLTPRGETPDGIWIVGGARPDGSWRVLVASLADEPVALLIPHGGRERHLIVAPYEVAVLDSQG</sequence>
<evidence type="ECO:0000313" key="3">
    <source>
        <dbReference type="EMBL" id="RXZ67708.1"/>
    </source>
</evidence>
<feature type="domain" description="D-apionate lactonase TIM barrel" evidence="2">
    <location>
        <begin position="276"/>
        <end position="545"/>
    </location>
</feature>
<dbReference type="EMBL" id="SDPN01000041">
    <property type="protein sequence ID" value="RXZ67708.1"/>
    <property type="molecule type" value="Genomic_DNA"/>
</dbReference>
<dbReference type="AlphaFoldDB" id="A0A4Q2KQM6"/>
<evidence type="ECO:0000259" key="1">
    <source>
        <dbReference type="Pfam" id="PF25837"/>
    </source>
</evidence>
<dbReference type="InterPro" id="IPR058788">
    <property type="entry name" value="ApnL_N"/>
</dbReference>
<reference evidence="3 4" key="1">
    <citation type="submission" date="2019-01" db="EMBL/GenBank/DDBJ databases">
        <title>Agromyces.</title>
        <authorList>
            <person name="Li J."/>
        </authorList>
    </citation>
    <scope>NUCLEOTIDE SEQUENCE [LARGE SCALE GENOMIC DNA]</scope>
    <source>
        <strain evidence="3 4">DSM 15934</strain>
    </source>
</reference>
<evidence type="ECO:0000313" key="4">
    <source>
        <dbReference type="Proteomes" id="UP000293865"/>
    </source>
</evidence>
<evidence type="ECO:0000259" key="2">
    <source>
        <dbReference type="Pfam" id="PF25838"/>
    </source>
</evidence>
<dbReference type="InterPro" id="IPR058787">
    <property type="entry name" value="ApnL_M"/>
</dbReference>
<dbReference type="Proteomes" id="UP000293865">
    <property type="component" value="Unassembled WGS sequence"/>
</dbReference>
<dbReference type="RefSeq" id="WP_129522025.1">
    <property type="nucleotide sequence ID" value="NZ_SDPN01000041.1"/>
</dbReference>
<dbReference type="Pfam" id="PF25837">
    <property type="entry name" value="Apionate_lact_N"/>
    <property type="match status" value="1"/>
</dbReference>
<dbReference type="OrthoDB" id="931854at2"/>
<proteinExistence type="predicted"/>
<comment type="caution">
    <text evidence="3">The sequence shown here is derived from an EMBL/GenBank/DDBJ whole genome shotgun (WGS) entry which is preliminary data.</text>
</comment>
<name>A0A4Q2KQM6_9MICO</name>
<gene>
    <name evidence="3" type="ORF">ESP51_16700</name>
</gene>
<protein>
    <submittedName>
        <fullName evidence="3">Uncharacterized protein</fullName>
    </submittedName>
</protein>
<feature type="domain" description="D-apionate lactonase N-terminal" evidence="1">
    <location>
        <begin position="12"/>
        <end position="225"/>
    </location>
</feature>
<dbReference type="Pfam" id="PF25838">
    <property type="entry name" value="Apionate_lact_M"/>
    <property type="match status" value="1"/>
</dbReference>
<keyword evidence="4" id="KW-1185">Reference proteome</keyword>